<name>A0A915EPN1_9BILA</name>
<dbReference type="Proteomes" id="UP000887574">
    <property type="component" value="Unplaced"/>
</dbReference>
<keyword evidence="1" id="KW-1185">Reference proteome</keyword>
<protein>
    <submittedName>
        <fullName evidence="2">Uncharacterized protein</fullName>
    </submittedName>
</protein>
<proteinExistence type="predicted"/>
<organism evidence="1 2">
    <name type="scientific">Ditylenchus dipsaci</name>
    <dbReference type="NCBI Taxonomy" id="166011"/>
    <lineage>
        <taxon>Eukaryota</taxon>
        <taxon>Metazoa</taxon>
        <taxon>Ecdysozoa</taxon>
        <taxon>Nematoda</taxon>
        <taxon>Chromadorea</taxon>
        <taxon>Rhabditida</taxon>
        <taxon>Tylenchina</taxon>
        <taxon>Tylenchomorpha</taxon>
        <taxon>Sphaerularioidea</taxon>
        <taxon>Anguinidae</taxon>
        <taxon>Anguininae</taxon>
        <taxon>Ditylenchus</taxon>
    </lineage>
</organism>
<evidence type="ECO:0000313" key="2">
    <source>
        <dbReference type="WBParaSite" id="jg8060.1"/>
    </source>
</evidence>
<accession>A0A915EPN1</accession>
<dbReference type="AlphaFoldDB" id="A0A915EPN1"/>
<evidence type="ECO:0000313" key="1">
    <source>
        <dbReference type="Proteomes" id="UP000887574"/>
    </source>
</evidence>
<reference evidence="2" key="1">
    <citation type="submission" date="2022-11" db="UniProtKB">
        <authorList>
            <consortium name="WormBaseParasite"/>
        </authorList>
    </citation>
    <scope>IDENTIFICATION</scope>
</reference>
<dbReference type="WBParaSite" id="jg8060.1">
    <property type="protein sequence ID" value="jg8060.1"/>
    <property type="gene ID" value="jg8060"/>
</dbReference>
<sequence length="189" mass="21512">MGAQEQIGQIRSQEVLCHLARIQEWTKQENDLKQQVNIVCALTTPIDGSGDDKITCFKPDGSIGTKRSQLLKEFRAQQMAGDGSNDSEDAGIEEDEEEPNFEMLADDEQLFPAFISPAPRTEFCRSTSVISTLFFRIFMFCQFTQKAEPWMCTTLWKQLVGFYSSDNKEEQLEVVIPEGCIKFKKMAIF</sequence>